<gene>
    <name evidence="2" type="ORF">HannXRQ_Chr17g0550721</name>
    <name evidence="1" type="ORF">HanXRQr2_Chr17g0801481</name>
</gene>
<proteinExistence type="predicted"/>
<organism evidence="2 3">
    <name type="scientific">Helianthus annuus</name>
    <name type="common">Common sunflower</name>
    <dbReference type="NCBI Taxonomy" id="4232"/>
    <lineage>
        <taxon>Eukaryota</taxon>
        <taxon>Viridiplantae</taxon>
        <taxon>Streptophyta</taxon>
        <taxon>Embryophyta</taxon>
        <taxon>Tracheophyta</taxon>
        <taxon>Spermatophyta</taxon>
        <taxon>Magnoliopsida</taxon>
        <taxon>eudicotyledons</taxon>
        <taxon>Gunneridae</taxon>
        <taxon>Pentapetalae</taxon>
        <taxon>asterids</taxon>
        <taxon>campanulids</taxon>
        <taxon>Asterales</taxon>
        <taxon>Asteraceae</taxon>
        <taxon>Asteroideae</taxon>
        <taxon>Heliantheae alliance</taxon>
        <taxon>Heliantheae</taxon>
        <taxon>Helianthus</taxon>
    </lineage>
</organism>
<dbReference type="InParanoid" id="A0A251RQ00"/>
<dbReference type="AlphaFoldDB" id="A0A251RQ00"/>
<keyword evidence="3" id="KW-1185">Reference proteome</keyword>
<protein>
    <submittedName>
        <fullName evidence="2">Uncharacterized protein</fullName>
    </submittedName>
</protein>
<evidence type="ECO:0000313" key="3">
    <source>
        <dbReference type="Proteomes" id="UP000215914"/>
    </source>
</evidence>
<accession>A0A251RQ00</accession>
<dbReference type="EMBL" id="MNCJ02000332">
    <property type="protein sequence ID" value="KAF5755321.1"/>
    <property type="molecule type" value="Genomic_DNA"/>
</dbReference>
<reference evidence="1" key="3">
    <citation type="submission" date="2020-06" db="EMBL/GenBank/DDBJ databases">
        <title>Helianthus annuus Genome sequencing and assembly Release 2.</title>
        <authorList>
            <person name="Gouzy J."/>
            <person name="Langlade N."/>
            <person name="Munos S."/>
        </authorList>
    </citation>
    <scope>NUCLEOTIDE SEQUENCE</scope>
    <source>
        <tissue evidence="1">Leaves</tissue>
    </source>
</reference>
<evidence type="ECO:0000313" key="2">
    <source>
        <dbReference type="EMBL" id="OTF86432.1"/>
    </source>
</evidence>
<reference evidence="2" key="2">
    <citation type="submission" date="2017-02" db="EMBL/GenBank/DDBJ databases">
        <title>Sunflower complete genome.</title>
        <authorList>
            <person name="Langlade N."/>
            <person name="Munos S."/>
        </authorList>
    </citation>
    <scope>NUCLEOTIDE SEQUENCE [LARGE SCALE GENOMIC DNA]</scope>
    <source>
        <tissue evidence="2">Leaves</tissue>
    </source>
</reference>
<dbReference type="EMBL" id="CM007906">
    <property type="protein sequence ID" value="OTF86432.1"/>
    <property type="molecule type" value="Genomic_DNA"/>
</dbReference>
<dbReference type="Gramene" id="mRNA:HanXRQr2_Chr17g0801481">
    <property type="protein sequence ID" value="mRNA:HanXRQr2_Chr17g0801481"/>
    <property type="gene ID" value="HanXRQr2_Chr17g0801481"/>
</dbReference>
<sequence length="94" mass="10745">MWVRPCSQHEILEVFNRQIGFSSPKKFSHRISSSKVLEYTERTRAFVKLQTAGGTWLASRIEGRVVFTTNVREISKLTSLVPSFVISTTLIPLF</sequence>
<name>A0A251RQ00_HELAN</name>
<evidence type="ECO:0000313" key="1">
    <source>
        <dbReference type="EMBL" id="KAF5755321.1"/>
    </source>
</evidence>
<dbReference type="Proteomes" id="UP000215914">
    <property type="component" value="Chromosome 17"/>
</dbReference>
<reference evidence="1 3" key="1">
    <citation type="journal article" date="2017" name="Nature">
        <title>The sunflower genome provides insights into oil metabolism, flowering and Asterid evolution.</title>
        <authorList>
            <person name="Badouin H."/>
            <person name="Gouzy J."/>
            <person name="Grassa C.J."/>
            <person name="Murat F."/>
            <person name="Staton S.E."/>
            <person name="Cottret L."/>
            <person name="Lelandais-Briere C."/>
            <person name="Owens G.L."/>
            <person name="Carrere S."/>
            <person name="Mayjonade B."/>
            <person name="Legrand L."/>
            <person name="Gill N."/>
            <person name="Kane N.C."/>
            <person name="Bowers J.E."/>
            <person name="Hubner S."/>
            <person name="Bellec A."/>
            <person name="Berard A."/>
            <person name="Berges H."/>
            <person name="Blanchet N."/>
            <person name="Boniface M.C."/>
            <person name="Brunel D."/>
            <person name="Catrice O."/>
            <person name="Chaidir N."/>
            <person name="Claudel C."/>
            <person name="Donnadieu C."/>
            <person name="Faraut T."/>
            <person name="Fievet G."/>
            <person name="Helmstetter N."/>
            <person name="King M."/>
            <person name="Knapp S.J."/>
            <person name="Lai Z."/>
            <person name="Le Paslier M.C."/>
            <person name="Lippi Y."/>
            <person name="Lorenzon L."/>
            <person name="Mandel J.R."/>
            <person name="Marage G."/>
            <person name="Marchand G."/>
            <person name="Marquand E."/>
            <person name="Bret-Mestries E."/>
            <person name="Morien E."/>
            <person name="Nambeesan S."/>
            <person name="Nguyen T."/>
            <person name="Pegot-Espagnet P."/>
            <person name="Pouilly N."/>
            <person name="Raftis F."/>
            <person name="Sallet E."/>
            <person name="Schiex T."/>
            <person name="Thomas J."/>
            <person name="Vandecasteele C."/>
            <person name="Vares D."/>
            <person name="Vear F."/>
            <person name="Vautrin S."/>
            <person name="Crespi M."/>
            <person name="Mangin B."/>
            <person name="Burke J.M."/>
            <person name="Salse J."/>
            <person name="Munos S."/>
            <person name="Vincourt P."/>
            <person name="Rieseberg L.H."/>
            <person name="Langlade N.B."/>
        </authorList>
    </citation>
    <scope>NUCLEOTIDE SEQUENCE [LARGE SCALE GENOMIC DNA]</scope>
    <source>
        <strain evidence="3">cv. SF193</strain>
        <tissue evidence="1">Leaves</tissue>
    </source>
</reference>